<reference evidence="1" key="2">
    <citation type="journal article" date="2015" name="Data Brief">
        <title>Shoot transcriptome of the giant reed, Arundo donax.</title>
        <authorList>
            <person name="Barrero R.A."/>
            <person name="Guerrero F.D."/>
            <person name="Moolhuijzen P."/>
            <person name="Goolsby J.A."/>
            <person name="Tidwell J."/>
            <person name="Bellgard S.E."/>
            <person name="Bellgard M.I."/>
        </authorList>
    </citation>
    <scope>NUCLEOTIDE SEQUENCE</scope>
    <source>
        <tissue evidence="1">Shoot tissue taken approximately 20 cm above the soil surface</tissue>
    </source>
</reference>
<dbReference type="AlphaFoldDB" id="A0A0A9G3D9"/>
<proteinExistence type="predicted"/>
<evidence type="ECO:0000313" key="1">
    <source>
        <dbReference type="EMBL" id="JAE15123.1"/>
    </source>
</evidence>
<sequence>MKHKVRSAKIFKRRVSPCHRIKTNHRHCLNI</sequence>
<accession>A0A0A9G3D9</accession>
<dbReference type="EMBL" id="GBRH01182773">
    <property type="protein sequence ID" value="JAE15123.1"/>
    <property type="molecule type" value="Transcribed_RNA"/>
</dbReference>
<organism evidence="1">
    <name type="scientific">Arundo donax</name>
    <name type="common">Giant reed</name>
    <name type="synonym">Donax arundinaceus</name>
    <dbReference type="NCBI Taxonomy" id="35708"/>
    <lineage>
        <taxon>Eukaryota</taxon>
        <taxon>Viridiplantae</taxon>
        <taxon>Streptophyta</taxon>
        <taxon>Embryophyta</taxon>
        <taxon>Tracheophyta</taxon>
        <taxon>Spermatophyta</taxon>
        <taxon>Magnoliopsida</taxon>
        <taxon>Liliopsida</taxon>
        <taxon>Poales</taxon>
        <taxon>Poaceae</taxon>
        <taxon>PACMAD clade</taxon>
        <taxon>Arundinoideae</taxon>
        <taxon>Arundineae</taxon>
        <taxon>Arundo</taxon>
    </lineage>
</organism>
<reference evidence="1" key="1">
    <citation type="submission" date="2014-09" db="EMBL/GenBank/DDBJ databases">
        <authorList>
            <person name="Magalhaes I.L.F."/>
            <person name="Oliveira U."/>
            <person name="Santos F.R."/>
            <person name="Vidigal T.H.D.A."/>
            <person name="Brescovit A.D."/>
            <person name="Santos A.J."/>
        </authorList>
    </citation>
    <scope>NUCLEOTIDE SEQUENCE</scope>
    <source>
        <tissue evidence="1">Shoot tissue taken approximately 20 cm above the soil surface</tissue>
    </source>
</reference>
<name>A0A0A9G3D9_ARUDO</name>
<protein>
    <submittedName>
        <fullName evidence="1">Uncharacterized protein</fullName>
    </submittedName>
</protein>